<accession>A0AAE0ERG3</accession>
<organism evidence="2 3">
    <name type="scientific">Cymbomonas tetramitiformis</name>
    <dbReference type="NCBI Taxonomy" id="36881"/>
    <lineage>
        <taxon>Eukaryota</taxon>
        <taxon>Viridiplantae</taxon>
        <taxon>Chlorophyta</taxon>
        <taxon>Pyramimonadophyceae</taxon>
        <taxon>Pyramimonadales</taxon>
        <taxon>Pyramimonadaceae</taxon>
        <taxon>Cymbomonas</taxon>
    </lineage>
</organism>
<evidence type="ECO:0000313" key="2">
    <source>
        <dbReference type="EMBL" id="KAK3236125.1"/>
    </source>
</evidence>
<protein>
    <submittedName>
        <fullName evidence="2">Uncharacterized protein</fullName>
    </submittedName>
</protein>
<gene>
    <name evidence="2" type="ORF">CYMTET_53731</name>
</gene>
<dbReference type="AlphaFoldDB" id="A0AAE0ERG3"/>
<evidence type="ECO:0000313" key="3">
    <source>
        <dbReference type="Proteomes" id="UP001190700"/>
    </source>
</evidence>
<proteinExistence type="predicted"/>
<dbReference type="EMBL" id="LGRX02035158">
    <property type="protein sequence ID" value="KAK3236125.1"/>
    <property type="molecule type" value="Genomic_DNA"/>
</dbReference>
<reference evidence="2 3" key="1">
    <citation type="journal article" date="2015" name="Genome Biol. Evol.">
        <title>Comparative Genomics of a Bacterivorous Green Alga Reveals Evolutionary Causalities and Consequences of Phago-Mixotrophic Mode of Nutrition.</title>
        <authorList>
            <person name="Burns J.A."/>
            <person name="Paasch A."/>
            <person name="Narechania A."/>
            <person name="Kim E."/>
        </authorList>
    </citation>
    <scope>NUCLEOTIDE SEQUENCE [LARGE SCALE GENOMIC DNA]</scope>
    <source>
        <strain evidence="2 3">PLY_AMNH</strain>
    </source>
</reference>
<name>A0AAE0ERG3_9CHLO</name>
<keyword evidence="3" id="KW-1185">Reference proteome</keyword>
<dbReference type="Proteomes" id="UP001190700">
    <property type="component" value="Unassembled WGS sequence"/>
</dbReference>
<evidence type="ECO:0000256" key="1">
    <source>
        <dbReference type="SAM" id="MobiDB-lite"/>
    </source>
</evidence>
<sequence>MNLLSAVEAPERVVDCEPATYATSDDDDEDTSVALPRPRYGCGNGIPGFGRSLLTSSLVCALFVICATAAPHTVAGVGGADARSCTAPPVGGATWTASAVATTETSPIAMLHDDLGDAVGGAYTVAIPPRRHARYRELRQGFRTLRNVPRPPELYDPDPPVPPSPPYPPPPYSSDDEEPSSGDHAAVIEDSEISSTNDLPPATEAGNYFTLTLLRAGPPVPQASGG</sequence>
<comment type="caution">
    <text evidence="2">The sequence shown here is derived from an EMBL/GenBank/DDBJ whole genome shotgun (WGS) entry which is preliminary data.</text>
</comment>
<feature type="region of interest" description="Disordered" evidence="1">
    <location>
        <begin position="143"/>
        <end position="204"/>
    </location>
</feature>
<feature type="compositionally biased region" description="Pro residues" evidence="1">
    <location>
        <begin position="149"/>
        <end position="172"/>
    </location>
</feature>